<accession>A0ABS5IGP2</accession>
<protein>
    <recommendedName>
        <fullName evidence="13">8-oxo-dGTP diphosphatase</fullName>
        <ecNumber evidence="12">3.6.1.55</ecNumber>
    </recommendedName>
    <alternativeName>
        <fullName evidence="16">7,8-dihydro-8-oxoguanine-triphosphatase</fullName>
    </alternativeName>
    <alternativeName>
        <fullName evidence="15">Mutator protein MutT</fullName>
    </alternativeName>
    <alternativeName>
        <fullName evidence="14">dGTP pyrophosphohydrolase</fullName>
    </alternativeName>
</protein>
<keyword evidence="6" id="KW-0227">DNA damage</keyword>
<name>A0ABS5IGP2_9PROT</name>
<comment type="catalytic activity">
    <reaction evidence="11">
        <text>8-oxo-GTP + H2O = 8-oxo-GMP + diphosphate + H(+)</text>
        <dbReference type="Rhea" id="RHEA:67616"/>
        <dbReference type="ChEBI" id="CHEBI:15377"/>
        <dbReference type="ChEBI" id="CHEBI:15378"/>
        <dbReference type="ChEBI" id="CHEBI:33019"/>
        <dbReference type="ChEBI" id="CHEBI:143553"/>
        <dbReference type="ChEBI" id="CHEBI:145694"/>
    </reaction>
</comment>
<dbReference type="PRINTS" id="PR00502">
    <property type="entry name" value="NUDIXFAMILY"/>
</dbReference>
<keyword evidence="7 17" id="KW-0378">Hydrolase</keyword>
<evidence type="ECO:0000256" key="15">
    <source>
        <dbReference type="ARBA" id="ARBA00041979"/>
    </source>
</evidence>
<evidence type="ECO:0000256" key="13">
    <source>
        <dbReference type="ARBA" id="ARBA00040794"/>
    </source>
</evidence>
<comment type="catalytic activity">
    <reaction evidence="10">
        <text>8-oxo-dGTP + H2O = 8-oxo-dGMP + diphosphate + H(+)</text>
        <dbReference type="Rhea" id="RHEA:31575"/>
        <dbReference type="ChEBI" id="CHEBI:15377"/>
        <dbReference type="ChEBI" id="CHEBI:15378"/>
        <dbReference type="ChEBI" id="CHEBI:33019"/>
        <dbReference type="ChEBI" id="CHEBI:63224"/>
        <dbReference type="ChEBI" id="CHEBI:77896"/>
        <dbReference type="EC" id="3.6.1.55"/>
    </reaction>
</comment>
<dbReference type="PROSITE" id="PS51462">
    <property type="entry name" value="NUDIX"/>
    <property type="match status" value="1"/>
</dbReference>
<keyword evidence="20" id="KW-1185">Reference proteome</keyword>
<evidence type="ECO:0000256" key="17">
    <source>
        <dbReference type="RuleBase" id="RU003476"/>
    </source>
</evidence>
<evidence type="ECO:0000256" key="9">
    <source>
        <dbReference type="ARBA" id="ARBA00023204"/>
    </source>
</evidence>
<evidence type="ECO:0000256" key="3">
    <source>
        <dbReference type="ARBA" id="ARBA00022457"/>
    </source>
</evidence>
<keyword evidence="9" id="KW-0234">DNA repair</keyword>
<keyword evidence="4" id="KW-0235">DNA replication</keyword>
<evidence type="ECO:0000256" key="7">
    <source>
        <dbReference type="ARBA" id="ARBA00022801"/>
    </source>
</evidence>
<dbReference type="PANTHER" id="PTHR47707">
    <property type="entry name" value="8-OXO-DGTP DIPHOSPHATASE"/>
    <property type="match status" value="1"/>
</dbReference>
<dbReference type="EC" id="3.6.1.55" evidence="12"/>
<evidence type="ECO:0000256" key="11">
    <source>
        <dbReference type="ARBA" id="ARBA00036904"/>
    </source>
</evidence>
<gene>
    <name evidence="19" type="ORF">KEC16_17855</name>
</gene>
<dbReference type="SUPFAM" id="SSF55811">
    <property type="entry name" value="Nudix"/>
    <property type="match status" value="1"/>
</dbReference>
<comment type="caution">
    <text evidence="19">The sequence shown here is derived from an EMBL/GenBank/DDBJ whole genome shotgun (WGS) entry which is preliminary data.</text>
</comment>
<evidence type="ECO:0000313" key="19">
    <source>
        <dbReference type="EMBL" id="MBR9973596.1"/>
    </source>
</evidence>
<dbReference type="PANTHER" id="PTHR47707:SF1">
    <property type="entry name" value="NUDIX HYDROLASE FAMILY PROTEIN"/>
    <property type="match status" value="1"/>
</dbReference>
<dbReference type="EMBL" id="JAGTUF010000026">
    <property type="protein sequence ID" value="MBR9973596.1"/>
    <property type="molecule type" value="Genomic_DNA"/>
</dbReference>
<organism evidence="19 20">
    <name type="scientific">Magnetospirillum sulfuroxidans</name>
    <dbReference type="NCBI Taxonomy" id="611300"/>
    <lineage>
        <taxon>Bacteria</taxon>
        <taxon>Pseudomonadati</taxon>
        <taxon>Pseudomonadota</taxon>
        <taxon>Alphaproteobacteria</taxon>
        <taxon>Rhodospirillales</taxon>
        <taxon>Rhodospirillaceae</taxon>
        <taxon>Magnetospirillum</taxon>
    </lineage>
</organism>
<dbReference type="InterPro" id="IPR020084">
    <property type="entry name" value="NUDIX_hydrolase_CS"/>
</dbReference>
<evidence type="ECO:0000256" key="16">
    <source>
        <dbReference type="ARBA" id="ARBA00042798"/>
    </source>
</evidence>
<reference evidence="19 20" key="1">
    <citation type="submission" date="2021-04" db="EMBL/GenBank/DDBJ databases">
        <title>Magnetospirillum sulfuroxidans sp. nov., a facultative chemolithoautotrophic sulfur-oxidizing alphaproteobacterium isolated from freshwater sediment and proposals for Paramagetospirillum gen. nov., and Magnetospirillaceae fam. nov.</title>
        <authorList>
            <person name="Koziaeva V."/>
            <person name="Geelhoed J.S."/>
            <person name="Sorokin D.Y."/>
            <person name="Grouzdev D.S."/>
        </authorList>
    </citation>
    <scope>NUCLEOTIDE SEQUENCE [LARGE SCALE GENOMIC DNA]</scope>
    <source>
        <strain evidence="19 20">J10</strain>
    </source>
</reference>
<keyword evidence="3" id="KW-0515">Mutator protein</keyword>
<keyword evidence="8" id="KW-0460">Magnesium</keyword>
<evidence type="ECO:0000256" key="5">
    <source>
        <dbReference type="ARBA" id="ARBA00022723"/>
    </source>
</evidence>
<evidence type="ECO:0000256" key="8">
    <source>
        <dbReference type="ARBA" id="ARBA00022842"/>
    </source>
</evidence>
<dbReference type="PROSITE" id="PS00893">
    <property type="entry name" value="NUDIX_BOX"/>
    <property type="match status" value="1"/>
</dbReference>
<dbReference type="Proteomes" id="UP000680714">
    <property type="component" value="Unassembled WGS sequence"/>
</dbReference>
<evidence type="ECO:0000256" key="12">
    <source>
        <dbReference type="ARBA" id="ARBA00038905"/>
    </source>
</evidence>
<evidence type="ECO:0000259" key="18">
    <source>
        <dbReference type="PROSITE" id="PS51462"/>
    </source>
</evidence>
<dbReference type="Pfam" id="PF00293">
    <property type="entry name" value="NUDIX"/>
    <property type="match status" value="1"/>
</dbReference>
<dbReference type="InterPro" id="IPR047127">
    <property type="entry name" value="MutT-like"/>
</dbReference>
<comment type="cofactor">
    <cofactor evidence="1">
        <name>Mg(2+)</name>
        <dbReference type="ChEBI" id="CHEBI:18420"/>
    </cofactor>
</comment>
<comment type="similarity">
    <text evidence="2 17">Belongs to the Nudix hydrolase family.</text>
</comment>
<dbReference type="RefSeq" id="WP_211551480.1">
    <property type="nucleotide sequence ID" value="NZ_JAGTUF010000026.1"/>
</dbReference>
<dbReference type="InterPro" id="IPR000086">
    <property type="entry name" value="NUDIX_hydrolase_dom"/>
</dbReference>
<evidence type="ECO:0000256" key="4">
    <source>
        <dbReference type="ARBA" id="ARBA00022705"/>
    </source>
</evidence>
<dbReference type="Gene3D" id="3.90.79.10">
    <property type="entry name" value="Nucleoside Triphosphate Pyrophosphohydrolase"/>
    <property type="match status" value="1"/>
</dbReference>
<dbReference type="CDD" id="cd02883">
    <property type="entry name" value="NUDIX_Hydrolase"/>
    <property type="match status" value="1"/>
</dbReference>
<evidence type="ECO:0000313" key="20">
    <source>
        <dbReference type="Proteomes" id="UP000680714"/>
    </source>
</evidence>
<evidence type="ECO:0000256" key="2">
    <source>
        <dbReference type="ARBA" id="ARBA00005582"/>
    </source>
</evidence>
<keyword evidence="5" id="KW-0479">Metal-binding</keyword>
<feature type="domain" description="Nudix hydrolase" evidence="18">
    <location>
        <begin position="1"/>
        <end position="128"/>
    </location>
</feature>
<proteinExistence type="inferred from homology"/>
<dbReference type="InterPro" id="IPR020476">
    <property type="entry name" value="Nudix_hydrolase"/>
</dbReference>
<evidence type="ECO:0000256" key="10">
    <source>
        <dbReference type="ARBA" id="ARBA00035861"/>
    </source>
</evidence>
<evidence type="ECO:0000256" key="1">
    <source>
        <dbReference type="ARBA" id="ARBA00001946"/>
    </source>
</evidence>
<sequence length="161" mass="18197">MRVSVWVAVVCPGTSRVLLAKRGPTTRNAGRWNFFGGGIDDGEHPEQTALRELGEEAGIHSCRDDLIYLGECASASKRNLLFVVTAEAEFEPIINHESQDWCWIAISDLLSVRRLHGPTQKLSPLVRRWVATLPPAPPEPELPPFSRWEWLKRQVGRHWPV</sequence>
<dbReference type="InterPro" id="IPR015797">
    <property type="entry name" value="NUDIX_hydrolase-like_dom_sf"/>
</dbReference>
<dbReference type="GO" id="GO:0016787">
    <property type="term" value="F:hydrolase activity"/>
    <property type="evidence" value="ECO:0007669"/>
    <property type="project" value="UniProtKB-KW"/>
</dbReference>
<evidence type="ECO:0000256" key="6">
    <source>
        <dbReference type="ARBA" id="ARBA00022763"/>
    </source>
</evidence>
<evidence type="ECO:0000256" key="14">
    <source>
        <dbReference type="ARBA" id="ARBA00041592"/>
    </source>
</evidence>